<sequence length="300" mass="31486">MMAESGPTSRVSPARRPLWKRLLLILAAFGFAIGVYVSIRAKPELVSDLNYIPLLILVVFGIPITVALNTEEFRLSGQLIGREFSRISALEITIVASVANMLPIPGGTMVRIGALKAKGANLKEGTAATFLISFLWVGVAFLYSGVWLLVIEGEGTDRKGLGLIFCLFGLLLLIVVAAVGIHVFKKHATVVRLALVKIGLVLIDATRIFLCFRVLGVDGTFGQASVLTVSSVVGASISIVPAGLGIREGTAALLSPLVALAAAAGYLATSLNRIVGLMVLAPIAVCLGLRSKTPSEASEP</sequence>
<dbReference type="OrthoDB" id="7605693at2"/>
<feature type="transmembrane region" description="Helical" evidence="1">
    <location>
        <begin position="162"/>
        <end position="184"/>
    </location>
</feature>
<feature type="transmembrane region" description="Helical" evidence="1">
    <location>
        <begin position="130"/>
        <end position="150"/>
    </location>
</feature>
<evidence type="ECO:0000256" key="1">
    <source>
        <dbReference type="SAM" id="Phobius"/>
    </source>
</evidence>
<name>A0A1H3EMY6_9RHOB</name>
<organism evidence="2 3">
    <name type="scientific">Ruegeria halocynthiae</name>
    <dbReference type="NCBI Taxonomy" id="985054"/>
    <lineage>
        <taxon>Bacteria</taxon>
        <taxon>Pseudomonadati</taxon>
        <taxon>Pseudomonadota</taxon>
        <taxon>Alphaproteobacteria</taxon>
        <taxon>Rhodobacterales</taxon>
        <taxon>Roseobacteraceae</taxon>
        <taxon>Ruegeria</taxon>
    </lineage>
</organism>
<feature type="transmembrane region" description="Helical" evidence="1">
    <location>
        <begin position="190"/>
        <end position="212"/>
    </location>
</feature>
<accession>A0A1H3EMY6</accession>
<feature type="transmembrane region" description="Helical" evidence="1">
    <location>
        <begin position="51"/>
        <end position="68"/>
    </location>
</feature>
<feature type="transmembrane region" description="Helical" evidence="1">
    <location>
        <begin position="250"/>
        <end position="267"/>
    </location>
</feature>
<keyword evidence="1" id="KW-0472">Membrane</keyword>
<dbReference type="EMBL" id="FNNP01000011">
    <property type="protein sequence ID" value="SDX79324.1"/>
    <property type="molecule type" value="Genomic_DNA"/>
</dbReference>
<dbReference type="STRING" id="985054.SAMN05444358_111111"/>
<dbReference type="RefSeq" id="WP_143030619.1">
    <property type="nucleotide sequence ID" value="NZ_FNNP01000011.1"/>
</dbReference>
<evidence type="ECO:0000313" key="2">
    <source>
        <dbReference type="EMBL" id="SDX79324.1"/>
    </source>
</evidence>
<evidence type="ECO:0008006" key="4">
    <source>
        <dbReference type="Google" id="ProtNLM"/>
    </source>
</evidence>
<keyword evidence="1" id="KW-1133">Transmembrane helix</keyword>
<dbReference type="AlphaFoldDB" id="A0A1H3EMY6"/>
<proteinExistence type="predicted"/>
<gene>
    <name evidence="2" type="ORF">SAMN05444358_111111</name>
</gene>
<feature type="transmembrane region" description="Helical" evidence="1">
    <location>
        <begin position="224"/>
        <end position="244"/>
    </location>
</feature>
<dbReference type="Proteomes" id="UP000183400">
    <property type="component" value="Unassembled WGS sequence"/>
</dbReference>
<keyword evidence="3" id="KW-1185">Reference proteome</keyword>
<keyword evidence="1" id="KW-0812">Transmembrane</keyword>
<feature type="transmembrane region" description="Helical" evidence="1">
    <location>
        <begin position="21"/>
        <end position="39"/>
    </location>
</feature>
<protein>
    <recommendedName>
        <fullName evidence="4">Lysylphosphatidylglycerol synthase TM region</fullName>
    </recommendedName>
</protein>
<evidence type="ECO:0000313" key="3">
    <source>
        <dbReference type="Proteomes" id="UP000183400"/>
    </source>
</evidence>
<reference evidence="3" key="1">
    <citation type="submission" date="2016-10" db="EMBL/GenBank/DDBJ databases">
        <authorList>
            <person name="Varghese N."/>
            <person name="Submissions S."/>
        </authorList>
    </citation>
    <scope>NUCLEOTIDE SEQUENCE [LARGE SCALE GENOMIC DNA]</scope>
    <source>
        <strain evidence="3">DSM 27839</strain>
    </source>
</reference>